<evidence type="ECO:0000313" key="3">
    <source>
        <dbReference type="Proteomes" id="UP001627154"/>
    </source>
</evidence>
<protein>
    <submittedName>
        <fullName evidence="2">Uncharacterized protein</fullName>
    </submittedName>
</protein>
<keyword evidence="3" id="KW-1185">Reference proteome</keyword>
<accession>A0ABD2X2N4</accession>
<feature type="region of interest" description="Disordered" evidence="1">
    <location>
        <begin position="1"/>
        <end position="41"/>
    </location>
</feature>
<evidence type="ECO:0000313" key="2">
    <source>
        <dbReference type="EMBL" id="KAL3399607.1"/>
    </source>
</evidence>
<name>A0ABD2X2N4_9HYME</name>
<evidence type="ECO:0000256" key="1">
    <source>
        <dbReference type="SAM" id="MobiDB-lite"/>
    </source>
</evidence>
<reference evidence="2 3" key="1">
    <citation type="journal article" date="2024" name="bioRxiv">
        <title>A reference genome for Trichogramma kaykai: A tiny desert-dwelling parasitoid wasp with competing sex-ratio distorters.</title>
        <authorList>
            <person name="Culotta J."/>
            <person name="Lindsey A.R."/>
        </authorList>
    </citation>
    <scope>NUCLEOTIDE SEQUENCE [LARGE SCALE GENOMIC DNA]</scope>
    <source>
        <strain evidence="2 3">KSX58</strain>
    </source>
</reference>
<proteinExistence type="predicted"/>
<organism evidence="2 3">
    <name type="scientific">Trichogramma kaykai</name>
    <dbReference type="NCBI Taxonomy" id="54128"/>
    <lineage>
        <taxon>Eukaryota</taxon>
        <taxon>Metazoa</taxon>
        <taxon>Ecdysozoa</taxon>
        <taxon>Arthropoda</taxon>
        <taxon>Hexapoda</taxon>
        <taxon>Insecta</taxon>
        <taxon>Pterygota</taxon>
        <taxon>Neoptera</taxon>
        <taxon>Endopterygota</taxon>
        <taxon>Hymenoptera</taxon>
        <taxon>Apocrita</taxon>
        <taxon>Proctotrupomorpha</taxon>
        <taxon>Chalcidoidea</taxon>
        <taxon>Trichogrammatidae</taxon>
        <taxon>Trichogramma</taxon>
    </lineage>
</organism>
<gene>
    <name evidence="2" type="ORF">TKK_006874</name>
</gene>
<feature type="compositionally biased region" description="Low complexity" evidence="1">
    <location>
        <begin position="14"/>
        <end position="24"/>
    </location>
</feature>
<comment type="caution">
    <text evidence="2">The sequence shown here is derived from an EMBL/GenBank/DDBJ whole genome shotgun (WGS) entry which is preliminary data.</text>
</comment>
<sequence>MHRSSCAGPGGSGSSNTNIGGSVNDFEHHRHHHHHHHHVATAMTNSAAFHWGAVLAGGMMQPPSGAEYAPAPAHHPASGAGHTSMPIDLHVSQAFPYYRYRDDALCWTDRKPSMDDVGNPNSVNARCDDRRFAFESIVLKQVSYDNAFHCYEKIRIPVKSTSLKD</sequence>
<dbReference type="Proteomes" id="UP001627154">
    <property type="component" value="Unassembled WGS sequence"/>
</dbReference>
<dbReference type="EMBL" id="JBJJXI010000055">
    <property type="protein sequence ID" value="KAL3399607.1"/>
    <property type="molecule type" value="Genomic_DNA"/>
</dbReference>
<feature type="compositionally biased region" description="Basic residues" evidence="1">
    <location>
        <begin position="29"/>
        <end position="39"/>
    </location>
</feature>
<dbReference type="AlphaFoldDB" id="A0ABD2X2N4"/>